<accession>A0ABW5YB49</accession>
<dbReference type="PANTHER" id="PTHR46388:SF2">
    <property type="entry name" value="NHL REPEAT-CONTAINING PROTEIN 2"/>
    <property type="match status" value="1"/>
</dbReference>
<keyword evidence="1" id="KW-0472">Membrane</keyword>
<dbReference type="Gene3D" id="2.120.10.30">
    <property type="entry name" value="TolB, C-terminal domain"/>
    <property type="match status" value="2"/>
</dbReference>
<dbReference type="InterPro" id="IPR013783">
    <property type="entry name" value="Ig-like_fold"/>
</dbReference>
<dbReference type="RefSeq" id="WP_377184365.1">
    <property type="nucleotide sequence ID" value="NZ_JBHUPD010000002.1"/>
</dbReference>
<dbReference type="EMBL" id="JBHUPD010000002">
    <property type="protein sequence ID" value="MFD2872562.1"/>
    <property type="molecule type" value="Genomic_DNA"/>
</dbReference>
<dbReference type="Pfam" id="PF05345">
    <property type="entry name" value="He_PIG"/>
    <property type="match status" value="1"/>
</dbReference>
<protein>
    <submittedName>
        <fullName evidence="3">Gliding motility-associated C-terminal domain-containing protein</fullName>
    </submittedName>
</protein>
<proteinExistence type="predicted"/>
<keyword evidence="4" id="KW-1185">Reference proteome</keyword>
<evidence type="ECO:0000313" key="3">
    <source>
        <dbReference type="EMBL" id="MFD2872562.1"/>
    </source>
</evidence>
<comment type="caution">
    <text evidence="3">The sequence shown here is derived from an EMBL/GenBank/DDBJ whole genome shotgun (WGS) entry which is preliminary data.</text>
</comment>
<evidence type="ECO:0000313" key="4">
    <source>
        <dbReference type="Proteomes" id="UP001597557"/>
    </source>
</evidence>
<dbReference type="Pfam" id="PF02368">
    <property type="entry name" value="Big_2"/>
    <property type="match status" value="1"/>
</dbReference>
<evidence type="ECO:0000256" key="1">
    <source>
        <dbReference type="SAM" id="Phobius"/>
    </source>
</evidence>
<dbReference type="InterPro" id="IPR000033">
    <property type="entry name" value="LDLR_classB_rpt"/>
</dbReference>
<dbReference type="NCBIfam" id="TIGR04131">
    <property type="entry name" value="Bac_Flav_CTERM"/>
    <property type="match status" value="1"/>
</dbReference>
<dbReference type="InterPro" id="IPR008964">
    <property type="entry name" value="Invasin/intimin_cell_adhesion"/>
</dbReference>
<dbReference type="SMART" id="SM00135">
    <property type="entry name" value="LY"/>
    <property type="match status" value="2"/>
</dbReference>
<dbReference type="SUPFAM" id="SSF101898">
    <property type="entry name" value="NHL repeat"/>
    <property type="match status" value="1"/>
</dbReference>
<dbReference type="SUPFAM" id="SSF49373">
    <property type="entry name" value="Invasin/intimin cell-adhesion fragments"/>
    <property type="match status" value="2"/>
</dbReference>
<dbReference type="Gene3D" id="2.60.40.10">
    <property type="entry name" value="Immunoglobulins"/>
    <property type="match status" value="1"/>
</dbReference>
<feature type="domain" description="Ig-like" evidence="2">
    <location>
        <begin position="752"/>
        <end position="837"/>
    </location>
</feature>
<dbReference type="InterPro" id="IPR015919">
    <property type="entry name" value="Cadherin-like_sf"/>
</dbReference>
<dbReference type="PANTHER" id="PTHR46388">
    <property type="entry name" value="NHL REPEAT-CONTAINING PROTEIN 2"/>
    <property type="match status" value="1"/>
</dbReference>
<keyword evidence="1" id="KW-1133">Transmembrane helix</keyword>
<dbReference type="InterPro" id="IPR007110">
    <property type="entry name" value="Ig-like_dom"/>
</dbReference>
<dbReference type="Gene3D" id="2.60.40.1080">
    <property type="match status" value="2"/>
</dbReference>
<name>A0ABW5YB49_9SPHI</name>
<organism evidence="3 4">
    <name type="scientific">Mucilaginibacter ximonensis</name>
    <dbReference type="NCBI Taxonomy" id="538021"/>
    <lineage>
        <taxon>Bacteria</taxon>
        <taxon>Pseudomonadati</taxon>
        <taxon>Bacteroidota</taxon>
        <taxon>Sphingobacteriia</taxon>
        <taxon>Sphingobacteriales</taxon>
        <taxon>Sphingobacteriaceae</taxon>
        <taxon>Mucilaginibacter</taxon>
    </lineage>
</organism>
<dbReference type="InterPro" id="IPR003343">
    <property type="entry name" value="Big_2"/>
</dbReference>
<gene>
    <name evidence="3" type="ORF">ACFS5N_08795</name>
</gene>
<sequence length="931" mass="96273">MRSSCLTITFKTIPGIIIILWVISQLISFSAFAQAPNVSYSTPQTYKLHYTIVPLQPVNTGGPIPVANNEVITVATTPGVTGGVAVDAANGLLYVSDQSYNKIYKVDLATGASSVFAGTGAAGSTDGPGNVATFNQPGALLRDAAGNIYISDQGSNIIRKITPTGVVSTLAGSGIAGYADGPSASASFKIPCGLTIDAAGNVYVADKGNDCIRKIAPAGVVTTVASGIAAPTGVDIDAGGNLYVSEQATGKIKKVSVNGTIGVVAFGMGAICELRVDASGYIFISDQSSNAVKKFSPTIGANTTLEGAITGPVGLAIDGLGNIYVTTGDNSVLKISIGGYTIDKALPTGLTFDSKTGIISGTPTETSPLTDYSITAYNAIGVSITTINLEVIDDGQQPSIITMPPFNTNNLVGNLLDPGATSTNTQTPITYTSSDPSIASITADGKIEIHNGGVVKITANQAGNAVYSPAQPVTGTLTITIGQTLNFPALVDRTPCSSDFELNVTSKDPGYGIPLSNIPITYASSDPSVATVSATGMVHILKAGTAQITANQAAGGFYTAAAPVTQVLHIVTDEVPSFNVSSTPNNICESTAVTFTANVHNLANLINPSYQWQVNNNNVGTNNYQYISAVNNGDVVTCIVTNNTSCPVSASSATLPIAVTPIINLATSVTQIPVPPVCQGANIKFVAKTTNNITSVNYQWQVNGINVGTNDSTYTANNFNDGDKITCTATDAVSRFCATPSTSSPITVNILPPANINASVMVQASGNNVYAGTAVTFTAVVSNMTGSISYQWQVNGKNSGSNSNSFTTTALNNGDAVICIASSSVQCTVPVTSNSITETILPPLQIIAPNTFTPNGDGINDLWIIAGLNTYPNSTVTVYNRYGMRLYFSKGYIKPWDGTDNGKELPVGTYYYIIDLDQHKPKVTGYVAIVR</sequence>
<keyword evidence="1" id="KW-0812">Transmembrane</keyword>
<feature type="transmembrane region" description="Helical" evidence="1">
    <location>
        <begin position="12"/>
        <end position="33"/>
    </location>
</feature>
<dbReference type="Proteomes" id="UP001597557">
    <property type="component" value="Unassembled WGS sequence"/>
</dbReference>
<dbReference type="InterPro" id="IPR026341">
    <property type="entry name" value="T9SS_type_B"/>
</dbReference>
<dbReference type="PROSITE" id="PS50835">
    <property type="entry name" value="IG_LIKE"/>
    <property type="match status" value="1"/>
</dbReference>
<dbReference type="Pfam" id="PF13585">
    <property type="entry name" value="CHU_C"/>
    <property type="match status" value="1"/>
</dbReference>
<dbReference type="InterPro" id="IPR011042">
    <property type="entry name" value="6-blade_b-propeller_TolB-like"/>
</dbReference>
<evidence type="ECO:0000259" key="2">
    <source>
        <dbReference type="PROSITE" id="PS50835"/>
    </source>
</evidence>
<dbReference type="SUPFAM" id="SSF49313">
    <property type="entry name" value="Cadherin-like"/>
    <property type="match status" value="1"/>
</dbReference>
<reference evidence="4" key="1">
    <citation type="journal article" date="2019" name="Int. J. Syst. Evol. Microbiol.">
        <title>The Global Catalogue of Microorganisms (GCM) 10K type strain sequencing project: providing services to taxonomists for standard genome sequencing and annotation.</title>
        <authorList>
            <consortium name="The Broad Institute Genomics Platform"/>
            <consortium name="The Broad Institute Genome Sequencing Center for Infectious Disease"/>
            <person name="Wu L."/>
            <person name="Ma J."/>
        </authorList>
    </citation>
    <scope>NUCLEOTIDE SEQUENCE [LARGE SCALE GENOMIC DNA]</scope>
    <source>
        <strain evidence="4">KCTC 22437</strain>
    </source>
</reference>